<evidence type="ECO:0000256" key="1">
    <source>
        <dbReference type="SAM" id="MobiDB-lite"/>
    </source>
</evidence>
<dbReference type="OrthoDB" id="8123333at2759"/>
<proteinExistence type="predicted"/>
<protein>
    <submittedName>
        <fullName evidence="2">Uncharacterized protein</fullName>
    </submittedName>
</protein>
<reference evidence="2 3" key="1">
    <citation type="journal article" date="2019" name="Commun. Biol.">
        <title>The bagworm genome reveals a unique fibroin gene that provides high tensile strength.</title>
        <authorList>
            <person name="Kono N."/>
            <person name="Nakamura H."/>
            <person name="Ohtoshi R."/>
            <person name="Tomita M."/>
            <person name="Numata K."/>
            <person name="Arakawa K."/>
        </authorList>
    </citation>
    <scope>NUCLEOTIDE SEQUENCE [LARGE SCALE GENOMIC DNA]</scope>
</reference>
<dbReference type="EMBL" id="BGZK01000106">
    <property type="protein sequence ID" value="GBP19324.1"/>
    <property type="molecule type" value="Genomic_DNA"/>
</dbReference>
<sequence>MLTNYLRHVSWVTCKHIQALGKILGQRWPKNLTRTSVYPVEAHPTLQFLVRGSHKKTQKIVIFGILNYYVFGVTPHNRPLTILKTPDEIHTSKLAFTEPVYLSTPVGETKMPLPMMEPTITVIPLRSDIFASSAPSTFPSSASSASLFSVSASHSSSSLLLFGALTVKQMDLKLMIQPSSSCDEREWFDMSQGCSHRKYYKGFAVFKGRGVKHPTGFHASSSQKAREVKETFASNRKRAVMYIFHYGTEICSGLVQIGAMTGIGTKSKARRRTESRVRNRAATENGSRV</sequence>
<evidence type="ECO:0000313" key="3">
    <source>
        <dbReference type="Proteomes" id="UP000299102"/>
    </source>
</evidence>
<dbReference type="AlphaFoldDB" id="A0A4C1TZU6"/>
<keyword evidence="3" id="KW-1185">Reference proteome</keyword>
<comment type="caution">
    <text evidence="2">The sequence shown here is derived from an EMBL/GenBank/DDBJ whole genome shotgun (WGS) entry which is preliminary data.</text>
</comment>
<dbReference type="Proteomes" id="UP000299102">
    <property type="component" value="Unassembled WGS sequence"/>
</dbReference>
<gene>
    <name evidence="2" type="ORF">EVAR_79926_1</name>
</gene>
<name>A0A4C1TZU6_EUMVA</name>
<organism evidence="2 3">
    <name type="scientific">Eumeta variegata</name>
    <name type="common">Bagworm moth</name>
    <name type="synonym">Eumeta japonica</name>
    <dbReference type="NCBI Taxonomy" id="151549"/>
    <lineage>
        <taxon>Eukaryota</taxon>
        <taxon>Metazoa</taxon>
        <taxon>Ecdysozoa</taxon>
        <taxon>Arthropoda</taxon>
        <taxon>Hexapoda</taxon>
        <taxon>Insecta</taxon>
        <taxon>Pterygota</taxon>
        <taxon>Neoptera</taxon>
        <taxon>Endopterygota</taxon>
        <taxon>Lepidoptera</taxon>
        <taxon>Glossata</taxon>
        <taxon>Ditrysia</taxon>
        <taxon>Tineoidea</taxon>
        <taxon>Psychidae</taxon>
        <taxon>Oiketicinae</taxon>
        <taxon>Eumeta</taxon>
    </lineage>
</organism>
<feature type="region of interest" description="Disordered" evidence="1">
    <location>
        <begin position="265"/>
        <end position="289"/>
    </location>
</feature>
<accession>A0A4C1TZU6</accession>
<evidence type="ECO:0000313" key="2">
    <source>
        <dbReference type="EMBL" id="GBP19324.1"/>
    </source>
</evidence>